<dbReference type="AlphaFoldDB" id="A0A4Z2HTY9"/>
<sequence>MSDPHELIINRCYIVGTATRRSQGEDQVLRKQGWRQVYGMRQSGRQEWLRAVGLSPDQSRLIHAHRRPPGCNKVLRLPQTPAEDVHQQAAHSCRGPASVSVTVNIDSVTILQQTMKQKHSLGKHPDTNALDSFDELEPQCVFERLCQLDVAGPQTWFLSGQQALLRGSHLNRCPRVPAAHFCTRTQHGDLDVRRLRNSSSLLNFSSIPLNSLTLTVLGPCIS</sequence>
<dbReference type="EMBL" id="SRLO01000189">
    <property type="protein sequence ID" value="TNN68464.1"/>
    <property type="molecule type" value="Genomic_DNA"/>
</dbReference>
<protein>
    <submittedName>
        <fullName evidence="1">Uncharacterized protein</fullName>
    </submittedName>
</protein>
<proteinExistence type="predicted"/>
<evidence type="ECO:0000313" key="1">
    <source>
        <dbReference type="EMBL" id="TNN68464.1"/>
    </source>
</evidence>
<evidence type="ECO:0000313" key="2">
    <source>
        <dbReference type="Proteomes" id="UP000314294"/>
    </source>
</evidence>
<name>A0A4Z2HTY9_9TELE</name>
<organism evidence="1 2">
    <name type="scientific">Liparis tanakae</name>
    <name type="common">Tanaka's snailfish</name>
    <dbReference type="NCBI Taxonomy" id="230148"/>
    <lineage>
        <taxon>Eukaryota</taxon>
        <taxon>Metazoa</taxon>
        <taxon>Chordata</taxon>
        <taxon>Craniata</taxon>
        <taxon>Vertebrata</taxon>
        <taxon>Euteleostomi</taxon>
        <taxon>Actinopterygii</taxon>
        <taxon>Neopterygii</taxon>
        <taxon>Teleostei</taxon>
        <taxon>Neoteleostei</taxon>
        <taxon>Acanthomorphata</taxon>
        <taxon>Eupercaria</taxon>
        <taxon>Perciformes</taxon>
        <taxon>Cottioidei</taxon>
        <taxon>Cottales</taxon>
        <taxon>Liparidae</taxon>
        <taxon>Liparis</taxon>
    </lineage>
</organism>
<reference evidence="1 2" key="1">
    <citation type="submission" date="2019-03" db="EMBL/GenBank/DDBJ databases">
        <title>First draft genome of Liparis tanakae, snailfish: a comprehensive survey of snailfish specific genes.</title>
        <authorList>
            <person name="Kim W."/>
            <person name="Song I."/>
            <person name="Jeong J.-H."/>
            <person name="Kim D."/>
            <person name="Kim S."/>
            <person name="Ryu S."/>
            <person name="Song J.Y."/>
            <person name="Lee S.K."/>
        </authorList>
    </citation>
    <scope>NUCLEOTIDE SEQUENCE [LARGE SCALE GENOMIC DNA]</scope>
    <source>
        <tissue evidence="1">Muscle</tissue>
    </source>
</reference>
<gene>
    <name evidence="1" type="ORF">EYF80_021249</name>
</gene>
<comment type="caution">
    <text evidence="1">The sequence shown here is derived from an EMBL/GenBank/DDBJ whole genome shotgun (WGS) entry which is preliminary data.</text>
</comment>
<keyword evidence="2" id="KW-1185">Reference proteome</keyword>
<accession>A0A4Z2HTY9</accession>
<dbReference type="Proteomes" id="UP000314294">
    <property type="component" value="Unassembled WGS sequence"/>
</dbReference>